<comment type="catalytic activity">
    <reaction evidence="1">
        <text>Endonucleolytic cleavage to nucleoside 3'-phosphates and 3'-phosphooligonucleotide end-products.</text>
        <dbReference type="EC" id="3.1.22.1"/>
    </reaction>
</comment>
<evidence type="ECO:0000256" key="7">
    <source>
        <dbReference type="ARBA" id="ARBA00022722"/>
    </source>
</evidence>
<keyword evidence="7" id="KW-0540">Nuclease</keyword>
<reference evidence="20" key="1">
    <citation type="submission" date="2025-08" db="UniProtKB">
        <authorList>
            <consortium name="Ensembl"/>
        </authorList>
    </citation>
    <scope>IDENTIFICATION</scope>
</reference>
<dbReference type="CDD" id="cd09120">
    <property type="entry name" value="PLDc_DNaseII_1"/>
    <property type="match status" value="1"/>
</dbReference>
<keyword evidence="12" id="KW-0325">Glycoprotein</keyword>
<comment type="function">
    <text evidence="18">Hydrolyzes DNA under acidic conditions with a preference for double-stranded DNA. Plays a major role in the clearance of nucleic acids generated through apoptosis, hence preventing autoinflammation. Necessary for proper fetal development and for definitive erythropoiesis in fetal liver and bone marrow, where it degrades nuclear DNA expelled from erythroid precursor cells.</text>
</comment>
<evidence type="ECO:0000256" key="12">
    <source>
        <dbReference type="ARBA" id="ARBA00023180"/>
    </source>
</evidence>
<evidence type="ECO:0000256" key="1">
    <source>
        <dbReference type="ARBA" id="ARBA00000447"/>
    </source>
</evidence>
<dbReference type="EC" id="3.1.22.1" evidence="4"/>
<name>A0A3Q3ADL4_KRYMA</name>
<comment type="subcellular location">
    <subcellularLocation>
        <location evidence="2">Lysosome</location>
    </subcellularLocation>
</comment>
<proteinExistence type="inferred from homology"/>
<dbReference type="KEGG" id="kmr:108234321"/>
<dbReference type="Proteomes" id="UP000264800">
    <property type="component" value="Unplaced"/>
</dbReference>
<dbReference type="OrthoDB" id="10261598at2759"/>
<dbReference type="GeneID" id="108234321"/>
<accession>A0A3Q3ADL4</accession>
<dbReference type="InterPro" id="IPR004947">
    <property type="entry name" value="DNase_II"/>
</dbReference>
<protein>
    <recommendedName>
        <fullName evidence="14">Deoxyribonuclease-2-alpha</fullName>
        <ecNumber evidence="4">3.1.22.1</ecNumber>
    </recommendedName>
    <alternativeName>
        <fullName evidence="15">Acid DNase</fullName>
    </alternativeName>
    <alternativeName>
        <fullName evidence="17">Deoxyribonuclease II alpha</fullName>
    </alternativeName>
    <alternativeName>
        <fullName evidence="16">Lysosomal DNase II</fullName>
    </alternativeName>
</protein>
<keyword evidence="21" id="KW-1185">Reference proteome</keyword>
<keyword evidence="11" id="KW-1015">Disulfide bond</keyword>
<evidence type="ECO:0000313" key="21">
    <source>
        <dbReference type="Proteomes" id="UP000264800"/>
    </source>
</evidence>
<dbReference type="GeneTree" id="ENSGT00390000002634"/>
<evidence type="ECO:0000256" key="15">
    <source>
        <dbReference type="ARBA" id="ARBA00041393"/>
    </source>
</evidence>
<evidence type="ECO:0000313" key="20">
    <source>
        <dbReference type="Ensembl" id="ENSKMAP00000014336.1"/>
    </source>
</evidence>
<evidence type="ECO:0000256" key="14">
    <source>
        <dbReference type="ARBA" id="ARBA00039868"/>
    </source>
</evidence>
<keyword evidence="8 19" id="KW-0732">Signal</keyword>
<evidence type="ECO:0000256" key="3">
    <source>
        <dbReference type="ARBA" id="ARBA00007527"/>
    </source>
</evidence>
<dbReference type="PANTHER" id="PTHR10858">
    <property type="entry name" value="DEOXYRIBONUCLEASE II"/>
    <property type="match status" value="1"/>
</dbReference>
<evidence type="ECO:0000256" key="4">
    <source>
        <dbReference type="ARBA" id="ARBA00012036"/>
    </source>
</evidence>
<dbReference type="STRING" id="37003.ENSKMAP00000014336"/>
<evidence type="ECO:0000256" key="16">
    <source>
        <dbReference type="ARBA" id="ARBA00041918"/>
    </source>
</evidence>
<reference evidence="20" key="2">
    <citation type="submission" date="2025-09" db="UniProtKB">
        <authorList>
            <consortium name="Ensembl"/>
        </authorList>
    </citation>
    <scope>IDENTIFICATION</scope>
</reference>
<keyword evidence="6" id="KW-0053">Apoptosis</keyword>
<evidence type="ECO:0000256" key="8">
    <source>
        <dbReference type="ARBA" id="ARBA00022729"/>
    </source>
</evidence>
<evidence type="ECO:0000256" key="11">
    <source>
        <dbReference type="ARBA" id="ARBA00023157"/>
    </source>
</evidence>
<evidence type="ECO:0000256" key="5">
    <source>
        <dbReference type="ARBA" id="ARBA00022473"/>
    </source>
</evidence>
<evidence type="ECO:0000256" key="2">
    <source>
        <dbReference type="ARBA" id="ARBA00004371"/>
    </source>
</evidence>
<evidence type="ECO:0000256" key="13">
    <source>
        <dbReference type="ARBA" id="ARBA00023228"/>
    </source>
</evidence>
<feature type="signal peptide" evidence="19">
    <location>
        <begin position="1"/>
        <end position="22"/>
    </location>
</feature>
<keyword evidence="13" id="KW-0458">Lysosome</keyword>
<dbReference type="GO" id="GO:0004531">
    <property type="term" value="F:deoxyribonuclease II activity"/>
    <property type="evidence" value="ECO:0007669"/>
    <property type="project" value="UniProtKB-EC"/>
</dbReference>
<evidence type="ECO:0000256" key="17">
    <source>
        <dbReference type="ARBA" id="ARBA00043033"/>
    </source>
</evidence>
<keyword evidence="5" id="KW-0217">Developmental protein</keyword>
<dbReference type="GO" id="GO:0005764">
    <property type="term" value="C:lysosome"/>
    <property type="evidence" value="ECO:0007669"/>
    <property type="project" value="UniProtKB-SubCell"/>
</dbReference>
<comment type="similarity">
    <text evidence="3">Belongs to the DNase II family.</text>
</comment>
<dbReference type="PANTHER" id="PTHR10858:SF9">
    <property type="entry name" value="DEOXYRIBONUCLEASE-2-ALPHA"/>
    <property type="match status" value="1"/>
</dbReference>
<dbReference type="GO" id="GO:0006309">
    <property type="term" value="P:apoptotic DNA fragmentation"/>
    <property type="evidence" value="ECO:0007669"/>
    <property type="project" value="TreeGrafter"/>
</dbReference>
<evidence type="ECO:0000256" key="10">
    <source>
        <dbReference type="ARBA" id="ARBA00022801"/>
    </source>
</evidence>
<evidence type="ECO:0000256" key="19">
    <source>
        <dbReference type="SAM" id="SignalP"/>
    </source>
</evidence>
<keyword evidence="9" id="KW-0255">Endonuclease</keyword>
<organism evidence="20 21">
    <name type="scientific">Kryptolebias marmoratus</name>
    <name type="common">Mangrove killifish</name>
    <name type="synonym">Rivulus marmoratus</name>
    <dbReference type="NCBI Taxonomy" id="37003"/>
    <lineage>
        <taxon>Eukaryota</taxon>
        <taxon>Metazoa</taxon>
        <taxon>Chordata</taxon>
        <taxon>Craniata</taxon>
        <taxon>Vertebrata</taxon>
        <taxon>Euteleostomi</taxon>
        <taxon>Actinopterygii</taxon>
        <taxon>Neopterygii</taxon>
        <taxon>Teleostei</taxon>
        <taxon>Neoteleostei</taxon>
        <taxon>Acanthomorphata</taxon>
        <taxon>Ovalentaria</taxon>
        <taxon>Atherinomorphae</taxon>
        <taxon>Cyprinodontiformes</taxon>
        <taxon>Rivulidae</taxon>
        <taxon>Kryptolebias</taxon>
    </lineage>
</organism>
<dbReference type="AlphaFoldDB" id="A0A3Q3ADL4"/>
<keyword evidence="10" id="KW-0378">Hydrolase</keyword>
<dbReference type="RefSeq" id="XP_017268891.1">
    <property type="nucleotide sequence ID" value="XM_017413402.3"/>
</dbReference>
<dbReference type="Pfam" id="PF03265">
    <property type="entry name" value="DNase_II"/>
    <property type="match status" value="1"/>
</dbReference>
<feature type="chain" id="PRO_5018753254" description="Deoxyribonuclease-2-alpha" evidence="19">
    <location>
        <begin position="23"/>
        <end position="357"/>
    </location>
</feature>
<evidence type="ECO:0000256" key="6">
    <source>
        <dbReference type="ARBA" id="ARBA00022703"/>
    </source>
</evidence>
<sequence length="357" mass="40740">MTGHALLRFLFSAGILFQLSYSDVKCRNDDGVEVDWFILYKLPNVNDAGLLYLYMDESTNGLKLSKKNINSETGSLGNTLKPLLDFYDRKTEGFGYILYNDQPPDLYVAPSSFGHSKGVVMLDRQSGLWLSHSTPKFPAYHKKDFWPKNGNANAQTFICVNFPYRQFKAIGVQLKYIHAYSYDSEVPTTFPTELQCVAQRSCYPTKEPWFSVTVLTSTMGRNFTSFAKYGRFKDDLYSGLIANHITEDLYVKGWRKLRDPLRSNCSSKIPRHVYNVKEVKLQKRKPFSDKLDHSKWSVTSDGSLTCVADMNRETSQMSRGGGAICTSDTEVGKAFRALIFKHEPCKEPHSNIREREL</sequence>
<evidence type="ECO:0000256" key="18">
    <source>
        <dbReference type="ARBA" id="ARBA00045381"/>
    </source>
</evidence>
<dbReference type="OMA" id="MLYSDQP"/>
<dbReference type="Ensembl" id="ENSKMAT00000014548.1">
    <property type="protein sequence ID" value="ENSKMAP00000014336.1"/>
    <property type="gene ID" value="ENSKMAG00000010765.1"/>
</dbReference>
<evidence type="ECO:0000256" key="9">
    <source>
        <dbReference type="ARBA" id="ARBA00022759"/>
    </source>
</evidence>